<accession>A0A0A9ARG9</accession>
<sequence>MFCRFPKVFGIEPEI</sequence>
<name>A0A0A9ARG9_ARUDO</name>
<reference evidence="1" key="1">
    <citation type="submission" date="2014-09" db="EMBL/GenBank/DDBJ databases">
        <authorList>
            <person name="Magalhaes I.L.F."/>
            <person name="Oliveira U."/>
            <person name="Santos F.R."/>
            <person name="Vidigal T.H.D.A."/>
            <person name="Brescovit A.D."/>
            <person name="Santos A.J."/>
        </authorList>
    </citation>
    <scope>NUCLEOTIDE SEQUENCE</scope>
    <source>
        <tissue evidence="1">Shoot tissue taken approximately 20 cm above the soil surface</tissue>
    </source>
</reference>
<evidence type="ECO:0000313" key="1">
    <source>
        <dbReference type="EMBL" id="JAD49652.1"/>
    </source>
</evidence>
<proteinExistence type="predicted"/>
<dbReference type="EMBL" id="GBRH01248243">
    <property type="protein sequence ID" value="JAD49652.1"/>
    <property type="molecule type" value="Transcribed_RNA"/>
</dbReference>
<organism evidence="1">
    <name type="scientific">Arundo donax</name>
    <name type="common">Giant reed</name>
    <name type="synonym">Donax arundinaceus</name>
    <dbReference type="NCBI Taxonomy" id="35708"/>
    <lineage>
        <taxon>Eukaryota</taxon>
        <taxon>Viridiplantae</taxon>
        <taxon>Streptophyta</taxon>
        <taxon>Embryophyta</taxon>
        <taxon>Tracheophyta</taxon>
        <taxon>Spermatophyta</taxon>
        <taxon>Magnoliopsida</taxon>
        <taxon>Liliopsida</taxon>
        <taxon>Poales</taxon>
        <taxon>Poaceae</taxon>
        <taxon>PACMAD clade</taxon>
        <taxon>Arundinoideae</taxon>
        <taxon>Arundineae</taxon>
        <taxon>Arundo</taxon>
    </lineage>
</organism>
<reference evidence="1" key="2">
    <citation type="journal article" date="2015" name="Data Brief">
        <title>Shoot transcriptome of the giant reed, Arundo donax.</title>
        <authorList>
            <person name="Barrero R.A."/>
            <person name="Guerrero F.D."/>
            <person name="Moolhuijzen P."/>
            <person name="Goolsby J.A."/>
            <person name="Tidwell J."/>
            <person name="Bellgard S.E."/>
            <person name="Bellgard M.I."/>
        </authorList>
    </citation>
    <scope>NUCLEOTIDE SEQUENCE</scope>
    <source>
        <tissue evidence="1">Shoot tissue taken approximately 20 cm above the soil surface</tissue>
    </source>
</reference>
<protein>
    <submittedName>
        <fullName evidence="1">Uncharacterized protein</fullName>
    </submittedName>
</protein>